<dbReference type="Gene3D" id="1.10.287.110">
    <property type="entry name" value="DnaJ domain"/>
    <property type="match status" value="1"/>
</dbReference>
<evidence type="ECO:0000259" key="8">
    <source>
        <dbReference type="PROSITE" id="PS51074"/>
    </source>
</evidence>
<comment type="subcellular location">
    <subcellularLocation>
        <location evidence="2">Cytoplasm</location>
    </subcellularLocation>
    <subcellularLocation>
        <location evidence="1">Nucleus</location>
    </subcellularLocation>
</comment>
<evidence type="ECO:0000256" key="3">
    <source>
        <dbReference type="ARBA" id="ARBA00006169"/>
    </source>
</evidence>
<dbReference type="KEGG" id="dzi:111312626"/>
<keyword evidence="5" id="KW-0408">Iron</keyword>
<dbReference type="AlphaFoldDB" id="A0A6P6AV73"/>
<evidence type="ECO:0000313" key="10">
    <source>
        <dbReference type="RefSeq" id="XP_022768802.1"/>
    </source>
</evidence>
<dbReference type="SUPFAM" id="SSF46565">
    <property type="entry name" value="Chaperone J-domain"/>
    <property type="match status" value="1"/>
</dbReference>
<dbReference type="Pfam" id="PF05207">
    <property type="entry name" value="Zn_ribbon_CSL"/>
    <property type="match status" value="1"/>
</dbReference>
<comment type="similarity">
    <text evidence="3">Belongs to the DPH4 family.</text>
</comment>
<feature type="domain" description="J" evidence="7">
    <location>
        <begin position="11"/>
        <end position="76"/>
    </location>
</feature>
<dbReference type="PROSITE" id="PS51074">
    <property type="entry name" value="DPH_MB"/>
    <property type="match status" value="1"/>
</dbReference>
<dbReference type="OrthoDB" id="66964at2759"/>
<organism evidence="9 10">
    <name type="scientific">Durio zibethinus</name>
    <name type="common">Durian</name>
    <dbReference type="NCBI Taxonomy" id="66656"/>
    <lineage>
        <taxon>Eukaryota</taxon>
        <taxon>Viridiplantae</taxon>
        <taxon>Streptophyta</taxon>
        <taxon>Embryophyta</taxon>
        <taxon>Tracheophyta</taxon>
        <taxon>Spermatophyta</taxon>
        <taxon>Magnoliopsida</taxon>
        <taxon>eudicotyledons</taxon>
        <taxon>Gunneridae</taxon>
        <taxon>Pentapetalae</taxon>
        <taxon>rosids</taxon>
        <taxon>malvids</taxon>
        <taxon>Malvales</taxon>
        <taxon>Malvaceae</taxon>
        <taxon>Helicteroideae</taxon>
        <taxon>Durio</taxon>
    </lineage>
</organism>
<dbReference type="GeneID" id="111312626"/>
<dbReference type="GO" id="GO:0005634">
    <property type="term" value="C:nucleus"/>
    <property type="evidence" value="ECO:0007669"/>
    <property type="project" value="UniProtKB-SubCell"/>
</dbReference>
<evidence type="ECO:0000313" key="9">
    <source>
        <dbReference type="Proteomes" id="UP000515121"/>
    </source>
</evidence>
<keyword evidence="9" id="KW-1185">Reference proteome</keyword>
<dbReference type="PANTHER" id="PTHR21454:SF47">
    <property type="entry name" value="DNAJ HEAT SHOCK N-TERMINAL DOMAIN-CONTAINING PROTEIN"/>
    <property type="match status" value="1"/>
</dbReference>
<keyword evidence="4" id="KW-0479">Metal-binding</keyword>
<dbReference type="PROSITE" id="PS50076">
    <property type="entry name" value="DNAJ_2"/>
    <property type="match status" value="1"/>
</dbReference>
<name>A0A6P6AV73_DURZI</name>
<evidence type="ECO:0000256" key="4">
    <source>
        <dbReference type="ARBA" id="ARBA00022723"/>
    </source>
</evidence>
<keyword evidence="6" id="KW-0539">Nucleus</keyword>
<feature type="domain" description="DPH-type MB" evidence="8">
    <location>
        <begin position="85"/>
        <end position="164"/>
    </location>
</feature>
<protein>
    <submittedName>
        <fullName evidence="10">DPH4 homolog</fullName>
    </submittedName>
</protein>
<evidence type="ECO:0000256" key="5">
    <source>
        <dbReference type="ARBA" id="ARBA00023004"/>
    </source>
</evidence>
<dbReference type="FunFam" id="3.10.660.10:FF:000003">
    <property type="entry name" value="DNAJ heat shock N-terminal domain-containing protein-like"/>
    <property type="match status" value="1"/>
</dbReference>
<dbReference type="InterPro" id="IPR036869">
    <property type="entry name" value="J_dom_sf"/>
</dbReference>
<dbReference type="GO" id="GO:0017183">
    <property type="term" value="P:protein histidyl modification to diphthamide"/>
    <property type="evidence" value="ECO:0007669"/>
    <property type="project" value="InterPro"/>
</dbReference>
<sequence length="175" mass="19875">MILGSNSIRETHYDVLSIKEDASHEEIRTSYKTAILNSHPDKLHSYHETGDRFLRIQKAWEILSDPKSRAVYDSELRDSRQDVVASEDIVLEDMMIEDAGEVMELFYQCRCGDHFSVDSLELGKMGYTLFWDGTEISLRTPDAFPASIVLPCGSCSLLVRLMINPDIKVTTDGRL</sequence>
<dbReference type="SMART" id="SM00271">
    <property type="entry name" value="DnaJ"/>
    <property type="match status" value="1"/>
</dbReference>
<dbReference type="Pfam" id="PF00226">
    <property type="entry name" value="DnaJ"/>
    <property type="match status" value="1"/>
</dbReference>
<dbReference type="Proteomes" id="UP000515121">
    <property type="component" value="Unplaced"/>
</dbReference>
<dbReference type="Gene3D" id="3.10.660.10">
    <property type="entry name" value="DPH Zinc finger"/>
    <property type="match status" value="1"/>
</dbReference>
<dbReference type="GO" id="GO:0046872">
    <property type="term" value="F:metal ion binding"/>
    <property type="evidence" value="ECO:0007669"/>
    <property type="project" value="UniProtKB-KW"/>
</dbReference>
<accession>A0A6P6AV73</accession>
<dbReference type="PRINTS" id="PR00625">
    <property type="entry name" value="JDOMAIN"/>
</dbReference>
<dbReference type="RefSeq" id="XP_022768802.1">
    <property type="nucleotide sequence ID" value="XM_022913067.1"/>
</dbReference>
<dbReference type="SUPFAM" id="SSF144217">
    <property type="entry name" value="CSL zinc finger"/>
    <property type="match status" value="1"/>
</dbReference>
<proteinExistence type="inferred from homology"/>
<dbReference type="InterPro" id="IPR036671">
    <property type="entry name" value="DPH_MB_sf"/>
</dbReference>
<dbReference type="InterPro" id="IPR044248">
    <property type="entry name" value="DPH3/4-like"/>
</dbReference>
<reference evidence="10" key="1">
    <citation type="submission" date="2025-08" db="UniProtKB">
        <authorList>
            <consortium name="RefSeq"/>
        </authorList>
    </citation>
    <scope>IDENTIFICATION</scope>
    <source>
        <tissue evidence="10">Fruit stalk</tissue>
    </source>
</reference>
<evidence type="ECO:0000256" key="2">
    <source>
        <dbReference type="ARBA" id="ARBA00004496"/>
    </source>
</evidence>
<dbReference type="CDD" id="cd06257">
    <property type="entry name" value="DnaJ"/>
    <property type="match status" value="1"/>
</dbReference>
<gene>
    <name evidence="10" type="primary">LOC111312626</name>
</gene>
<dbReference type="InterPro" id="IPR007872">
    <property type="entry name" value="DPH_MB_dom"/>
</dbReference>
<dbReference type="InterPro" id="IPR001623">
    <property type="entry name" value="DnaJ_domain"/>
</dbReference>
<evidence type="ECO:0000259" key="7">
    <source>
        <dbReference type="PROSITE" id="PS50076"/>
    </source>
</evidence>
<evidence type="ECO:0000256" key="6">
    <source>
        <dbReference type="ARBA" id="ARBA00023242"/>
    </source>
</evidence>
<dbReference type="PANTHER" id="PTHR21454">
    <property type="entry name" value="DPH3 HOMOLOG-RELATED"/>
    <property type="match status" value="1"/>
</dbReference>
<evidence type="ECO:0000256" key="1">
    <source>
        <dbReference type="ARBA" id="ARBA00004123"/>
    </source>
</evidence>
<dbReference type="GO" id="GO:0005829">
    <property type="term" value="C:cytosol"/>
    <property type="evidence" value="ECO:0007669"/>
    <property type="project" value="TreeGrafter"/>
</dbReference>